<dbReference type="AlphaFoldDB" id="A0AAI8GT81"/>
<evidence type="ECO:0000256" key="7">
    <source>
        <dbReference type="HAMAP-Rule" id="MF_00675"/>
    </source>
</evidence>
<dbReference type="RefSeq" id="WP_088592264.1">
    <property type="nucleotide sequence ID" value="NZ_CP022046.2"/>
</dbReference>
<dbReference type="EMBL" id="CP022046">
    <property type="protein sequence ID" value="ASE33760.1"/>
    <property type="molecule type" value="Genomic_DNA"/>
</dbReference>
<dbReference type="EC" id="5.3.1.12" evidence="4 7"/>
<comment type="catalytic activity">
    <reaction evidence="1 7">
        <text>D-glucuronate = D-fructuronate</text>
        <dbReference type="Rhea" id="RHEA:13049"/>
        <dbReference type="ChEBI" id="CHEBI:58720"/>
        <dbReference type="ChEBI" id="CHEBI:59863"/>
        <dbReference type="EC" id="5.3.1.12"/>
    </reaction>
</comment>
<evidence type="ECO:0000256" key="3">
    <source>
        <dbReference type="ARBA" id="ARBA00008397"/>
    </source>
</evidence>
<dbReference type="GO" id="GO:0042840">
    <property type="term" value="P:D-glucuronate catabolic process"/>
    <property type="evidence" value="ECO:0007669"/>
    <property type="project" value="TreeGrafter"/>
</dbReference>
<dbReference type="PANTHER" id="PTHR30068:SF4">
    <property type="entry name" value="URONATE ISOMERASE"/>
    <property type="match status" value="1"/>
</dbReference>
<evidence type="ECO:0000256" key="4">
    <source>
        <dbReference type="ARBA" id="ARBA00012546"/>
    </source>
</evidence>
<dbReference type="Proteomes" id="UP000197058">
    <property type="component" value="Chromosome"/>
</dbReference>
<gene>
    <name evidence="7" type="primary">uxaC</name>
    <name evidence="8" type="ORF">CEP64_03960</name>
</gene>
<evidence type="ECO:0000256" key="6">
    <source>
        <dbReference type="ARBA" id="ARBA00023235"/>
    </source>
</evidence>
<dbReference type="GO" id="GO:0008880">
    <property type="term" value="F:glucuronate isomerase activity"/>
    <property type="evidence" value="ECO:0007669"/>
    <property type="project" value="UniProtKB-UniRule"/>
</dbReference>
<dbReference type="Gene3D" id="1.10.2020.10">
    <property type="entry name" value="uronate isomerase, domain 2, chain A"/>
    <property type="match status" value="1"/>
</dbReference>
<dbReference type="InterPro" id="IPR003766">
    <property type="entry name" value="Uronate_isomerase"/>
</dbReference>
<evidence type="ECO:0000313" key="9">
    <source>
        <dbReference type="Proteomes" id="UP000197058"/>
    </source>
</evidence>
<proteinExistence type="inferred from homology"/>
<sequence>MSMIQENFIVQSKKGQALYKVAKDIPIFDFHCHLDPKEIYENKPFTTITEVWLKHDHYKWRLMRAYGIDESYITGDKSDKEKFDAFISLLPKSIMNPMYHWCHLELARYFNINENLNKIEKDQLYNQLNESLQQPEFLPRKLIERSNVQIICTTDDPCDDLKYHQLLREDKSFDVKVLPTFRPDRYIALTKDNVEASINQLENATGTRINHLEEYINALNERIEYFHQNGARSSDQSFAKVLKVDVTKEQADQYFEQIKQGEELDEEDLSRLSGYILTEVSKTYKKYNWVVQFHLGPVRNNNTLLFEEVGPDAGFDSVGDMLSSSDLNRFLDHLNQNDALSDTIIYPNNANDHLMVQATAGNFTSDKVKVQLGAAWWFNDTKEGMEQHLVEYANVGLLSTFVGMLTDSRSLLSYTRHEYFRRILCEMIGKRVERGEIIDDDEIFSEIIKDICFNNAVTLYNIEGVDAI</sequence>
<accession>A0AAI8GT81</accession>
<reference evidence="9" key="1">
    <citation type="submission" date="2017-06" db="EMBL/GenBank/DDBJ databases">
        <title>FDA dAtabase for Regulatory Grade micrObial Sequences (FDA-ARGOS): Supporting development and validation of Infectious Disease Dx tests.</title>
        <authorList>
            <person name="Goldberg B."/>
            <person name="Campos J."/>
            <person name="Tallon L."/>
            <person name="Sadzewicz L."/>
            <person name="Sengamalay N."/>
            <person name="Ott S."/>
            <person name="Godinez A."/>
            <person name="Nagaraj S."/>
            <person name="Vavikolanu K."/>
            <person name="Nadendla S."/>
            <person name="George J."/>
            <person name="Geyer C."/>
            <person name="Sichtig H."/>
        </authorList>
    </citation>
    <scope>NUCLEOTIDE SEQUENCE [LARGE SCALE GENOMIC DNA]</scope>
    <source>
        <strain evidence="9">FDAARGOS_285</strain>
    </source>
</reference>
<name>A0AAI8GT81_MAMSC</name>
<evidence type="ECO:0000256" key="1">
    <source>
        <dbReference type="ARBA" id="ARBA00001165"/>
    </source>
</evidence>
<dbReference type="Gene3D" id="3.20.20.140">
    <property type="entry name" value="Metal-dependent hydrolases"/>
    <property type="match status" value="1"/>
</dbReference>
<evidence type="ECO:0000313" key="8">
    <source>
        <dbReference type="EMBL" id="ASE33760.1"/>
    </source>
</evidence>
<keyword evidence="6 7" id="KW-0413">Isomerase</keyword>
<dbReference type="KEGG" id="sscu:CEP64_03960"/>
<comment type="pathway">
    <text evidence="2 7">Carbohydrate metabolism; pentose and glucuronate interconversion.</text>
</comment>
<comment type="catalytic activity">
    <reaction evidence="7">
        <text>aldehydo-D-galacturonate = keto-D-tagaturonate</text>
        <dbReference type="Rhea" id="RHEA:27702"/>
        <dbReference type="ChEBI" id="CHEBI:12952"/>
        <dbReference type="ChEBI" id="CHEBI:17886"/>
    </reaction>
</comment>
<dbReference type="HAMAP" id="MF_00675">
    <property type="entry name" value="UxaC"/>
    <property type="match status" value="1"/>
</dbReference>
<dbReference type="NCBIfam" id="NF002794">
    <property type="entry name" value="PRK02925.1"/>
    <property type="match status" value="1"/>
</dbReference>
<organism evidence="8 9">
    <name type="scientific">Mammaliicoccus sciuri</name>
    <name type="common">Staphylococcus sciuri</name>
    <dbReference type="NCBI Taxonomy" id="1296"/>
    <lineage>
        <taxon>Bacteria</taxon>
        <taxon>Bacillati</taxon>
        <taxon>Bacillota</taxon>
        <taxon>Bacilli</taxon>
        <taxon>Bacillales</taxon>
        <taxon>Staphylococcaceae</taxon>
        <taxon>Mammaliicoccus</taxon>
    </lineage>
</organism>
<evidence type="ECO:0000256" key="2">
    <source>
        <dbReference type="ARBA" id="ARBA00004892"/>
    </source>
</evidence>
<dbReference type="GO" id="GO:0019698">
    <property type="term" value="P:D-galacturonate catabolic process"/>
    <property type="evidence" value="ECO:0007669"/>
    <property type="project" value="TreeGrafter"/>
</dbReference>
<dbReference type="PANTHER" id="PTHR30068">
    <property type="entry name" value="URONATE ISOMERASE"/>
    <property type="match status" value="1"/>
</dbReference>
<evidence type="ECO:0000256" key="5">
    <source>
        <dbReference type="ARBA" id="ARBA00020555"/>
    </source>
</evidence>
<protein>
    <recommendedName>
        <fullName evidence="5 7">Uronate isomerase</fullName>
        <ecNumber evidence="4 7">5.3.1.12</ecNumber>
    </recommendedName>
    <alternativeName>
        <fullName evidence="7">Glucuronate isomerase</fullName>
    </alternativeName>
    <alternativeName>
        <fullName evidence="7">Uronic isomerase</fullName>
    </alternativeName>
</protein>
<dbReference type="SUPFAM" id="SSF51556">
    <property type="entry name" value="Metallo-dependent hydrolases"/>
    <property type="match status" value="1"/>
</dbReference>
<dbReference type="Pfam" id="PF02614">
    <property type="entry name" value="UxaC"/>
    <property type="match status" value="1"/>
</dbReference>
<comment type="similarity">
    <text evidence="3 7">Belongs to the metallo-dependent hydrolases superfamily. Uronate isomerase family.</text>
</comment>
<dbReference type="InterPro" id="IPR032466">
    <property type="entry name" value="Metal_Hydrolase"/>
</dbReference>